<feature type="region of interest" description="Disordered" evidence="7">
    <location>
        <begin position="154"/>
        <end position="176"/>
    </location>
</feature>
<evidence type="ECO:0000256" key="1">
    <source>
        <dbReference type="ARBA" id="ARBA00007465"/>
    </source>
</evidence>
<evidence type="ECO:0000256" key="7">
    <source>
        <dbReference type="SAM" id="MobiDB-lite"/>
    </source>
</evidence>
<dbReference type="InterPro" id="IPR036986">
    <property type="entry name" value="S4_RNA-bd_sf"/>
</dbReference>
<comment type="function">
    <text evidence="6">One of the primary rRNA binding proteins, it binds directly to 16S rRNA where it nucleates assembly of the body of the 30S subunit.</text>
</comment>
<evidence type="ECO:0000256" key="3">
    <source>
        <dbReference type="ARBA" id="ARBA00022884"/>
    </source>
</evidence>
<evidence type="ECO:0000259" key="8">
    <source>
        <dbReference type="SMART" id="SM00363"/>
    </source>
</evidence>
<dbReference type="PROSITE" id="PS50889">
    <property type="entry name" value="S4"/>
    <property type="match status" value="1"/>
</dbReference>
<dbReference type="NCBIfam" id="TIGR01018">
    <property type="entry name" value="uS4_arch"/>
    <property type="match status" value="1"/>
</dbReference>
<dbReference type="EMBL" id="GG730046">
    <property type="protein sequence ID" value="EEZ92900.1"/>
    <property type="molecule type" value="Genomic_DNA"/>
</dbReference>
<dbReference type="NCBIfam" id="NF003139">
    <property type="entry name" value="PRK04051.1"/>
    <property type="match status" value="1"/>
</dbReference>
<dbReference type="GO" id="GO:0019843">
    <property type="term" value="F:rRNA binding"/>
    <property type="evidence" value="ECO:0007669"/>
    <property type="project" value="UniProtKB-UniRule"/>
</dbReference>
<dbReference type="Proteomes" id="UP000009375">
    <property type="component" value="Unassembled WGS sequence"/>
</dbReference>
<dbReference type="SMART" id="SM00363">
    <property type="entry name" value="S4"/>
    <property type="match status" value="1"/>
</dbReference>
<comment type="function">
    <text evidence="6">With S5 and S12 plays an important role in translational accuracy.</text>
</comment>
<evidence type="ECO:0000313" key="9">
    <source>
        <dbReference type="EMBL" id="EEZ92900.1"/>
    </source>
</evidence>
<keyword evidence="2 6" id="KW-0699">rRNA-binding</keyword>
<dbReference type="Gene3D" id="3.10.290.10">
    <property type="entry name" value="RNA-binding S4 domain"/>
    <property type="match status" value="1"/>
</dbReference>
<dbReference type="HAMAP" id="MF_01306_A">
    <property type="entry name" value="Ribosomal_uS4_A"/>
    <property type="match status" value="1"/>
</dbReference>
<gene>
    <name evidence="6" type="primary">rps4</name>
    <name evidence="9" type="ORF">BJBARM4_0521</name>
</gene>
<evidence type="ECO:0000256" key="2">
    <source>
        <dbReference type="ARBA" id="ARBA00022730"/>
    </source>
</evidence>
<dbReference type="GO" id="GO:0006412">
    <property type="term" value="P:translation"/>
    <property type="evidence" value="ECO:0007669"/>
    <property type="project" value="UniProtKB-UniRule"/>
</dbReference>
<keyword evidence="4 6" id="KW-0689">Ribosomal protein</keyword>
<dbReference type="PROSITE" id="PS00632">
    <property type="entry name" value="RIBOSOMAL_S4"/>
    <property type="match status" value="1"/>
</dbReference>
<protein>
    <recommendedName>
        <fullName evidence="6">Small ribosomal subunit protein uS4</fullName>
    </recommendedName>
</protein>
<evidence type="ECO:0000256" key="6">
    <source>
        <dbReference type="HAMAP-Rule" id="MF_01306"/>
    </source>
</evidence>
<dbReference type="PANTHER" id="PTHR11831:SF5">
    <property type="entry name" value="40S RIBOSOMAL PROTEIN S9"/>
    <property type="match status" value="1"/>
</dbReference>
<organism evidence="9 10">
    <name type="scientific">Candidatus Parvarchaeum acidiphilum ARMAN-4</name>
    <dbReference type="NCBI Taxonomy" id="662760"/>
    <lineage>
        <taxon>Archaea</taxon>
        <taxon>Candidatus Parvarchaeota</taxon>
        <taxon>Candidatus Parvarchaeum</taxon>
    </lineage>
</organism>
<dbReference type="CDD" id="cd00165">
    <property type="entry name" value="S4"/>
    <property type="match status" value="1"/>
</dbReference>
<keyword evidence="5 6" id="KW-0687">Ribonucleoprotein</keyword>
<keyword evidence="3 6" id="KW-0694">RNA-binding</keyword>
<evidence type="ECO:0000313" key="10">
    <source>
        <dbReference type="Proteomes" id="UP000009375"/>
    </source>
</evidence>
<dbReference type="InterPro" id="IPR005710">
    <property type="entry name" value="Ribosomal_uS4_euk/arc"/>
</dbReference>
<dbReference type="GO" id="GO:0003735">
    <property type="term" value="F:structural constituent of ribosome"/>
    <property type="evidence" value="ECO:0007669"/>
    <property type="project" value="InterPro"/>
</dbReference>
<evidence type="ECO:0000256" key="4">
    <source>
        <dbReference type="ARBA" id="ARBA00022980"/>
    </source>
</evidence>
<dbReference type="AlphaFoldDB" id="D2EFK3"/>
<comment type="similarity">
    <text evidence="1 6">Belongs to the universal ribosomal protein uS4 family.</text>
</comment>
<dbReference type="InterPro" id="IPR002942">
    <property type="entry name" value="S4_RNA-bd"/>
</dbReference>
<dbReference type="Pfam" id="PF01479">
    <property type="entry name" value="S4"/>
    <property type="match status" value="1"/>
</dbReference>
<evidence type="ECO:0000256" key="5">
    <source>
        <dbReference type="ARBA" id="ARBA00023274"/>
    </source>
</evidence>
<accession>D2EFK3</accession>
<dbReference type="InterPro" id="IPR018079">
    <property type="entry name" value="Ribosomal_uS4_CS"/>
</dbReference>
<dbReference type="InterPro" id="IPR022802">
    <property type="entry name" value="Ribosomal_uS4_arc"/>
</dbReference>
<dbReference type="SUPFAM" id="SSF55174">
    <property type="entry name" value="Alpha-L RNA-binding motif"/>
    <property type="match status" value="1"/>
</dbReference>
<reference evidence="9 10" key="1">
    <citation type="journal article" date="2010" name="Proc. Natl. Acad. Sci. U.S.A.">
        <title>Enigmatic, ultrasmall, uncultivated Archaea.</title>
        <authorList>
            <person name="Baker B.J."/>
            <person name="Comolli L.R."/>
            <person name="Dick G.J."/>
            <person name="Hauser L.J."/>
            <person name="Hyatt D."/>
            <person name="Dill B.D."/>
            <person name="Land M.L."/>
            <person name="Verberkmoes N.C."/>
            <person name="Hettich R.L."/>
            <person name="Banfield J.F."/>
        </authorList>
    </citation>
    <scope>NUCLEOTIDE SEQUENCE [LARGE SCALE GENOMIC DNA]</scope>
</reference>
<dbReference type="PANTHER" id="PTHR11831">
    <property type="entry name" value="30S 40S RIBOSOMAL PROTEIN"/>
    <property type="match status" value="1"/>
</dbReference>
<name>D2EFK3_PARA4</name>
<dbReference type="InterPro" id="IPR022801">
    <property type="entry name" value="Ribosomal_uS4"/>
</dbReference>
<feature type="domain" description="RNA-binding S4" evidence="8">
    <location>
        <begin position="104"/>
        <end position="175"/>
    </location>
</feature>
<sequence length="176" mass="20434">MGTAKKPSKKYKSPLRIWDKPRIERDKVLRKKYGFSNKKELWKVESVLRNTRLRARELVGLKALNLGQEEEKEFIATLSKRGLVSSTATVDDVLELNLENFMDRRLQTFVLKKGMARSIRESRQVITHRHIAVDGKIIDSPSYMVKKEEEDKIDFAETSPLSSPNHPVRAKKEEKQ</sequence>
<proteinExistence type="inferred from homology"/>
<dbReference type="GO" id="GO:0015935">
    <property type="term" value="C:small ribosomal subunit"/>
    <property type="evidence" value="ECO:0007669"/>
    <property type="project" value="InterPro"/>
</dbReference>
<dbReference type="GO" id="GO:0042274">
    <property type="term" value="P:ribosomal small subunit biogenesis"/>
    <property type="evidence" value="ECO:0007669"/>
    <property type="project" value="TreeGrafter"/>
</dbReference>
<comment type="subunit">
    <text evidence="6">Part of the 30S ribosomal subunit. Contacts protein S5. The interaction surface between S4 and S5 is involved in control of translational fidelity.</text>
</comment>